<dbReference type="OrthoDB" id="4044674at2759"/>
<dbReference type="AlphaFoldDB" id="A0A5N5QX53"/>
<name>A0A5N5QX53_9AGAM</name>
<evidence type="ECO:0000256" key="3">
    <source>
        <dbReference type="ARBA" id="ARBA00022448"/>
    </source>
</evidence>
<dbReference type="PROSITE" id="PS00216">
    <property type="entry name" value="SUGAR_TRANSPORT_1"/>
    <property type="match status" value="2"/>
</dbReference>
<comment type="catalytic activity">
    <reaction evidence="7">
        <text>myo-inositol(out) + H(+)(out) = myo-inositol(in) + H(+)(in)</text>
        <dbReference type="Rhea" id="RHEA:60364"/>
        <dbReference type="ChEBI" id="CHEBI:15378"/>
        <dbReference type="ChEBI" id="CHEBI:17268"/>
    </reaction>
</comment>
<keyword evidence="3 8" id="KW-0813">Transport</keyword>
<feature type="transmembrane region" description="Helical" evidence="10">
    <location>
        <begin position="438"/>
        <end position="459"/>
    </location>
</feature>
<evidence type="ECO:0000256" key="7">
    <source>
        <dbReference type="ARBA" id="ARBA00049119"/>
    </source>
</evidence>
<keyword evidence="5 10" id="KW-1133">Transmembrane helix</keyword>
<dbReference type="Gene3D" id="1.20.1250.20">
    <property type="entry name" value="MFS general substrate transporter like domains"/>
    <property type="match status" value="1"/>
</dbReference>
<dbReference type="GO" id="GO:0016020">
    <property type="term" value="C:membrane"/>
    <property type="evidence" value="ECO:0007669"/>
    <property type="project" value="UniProtKB-SubCell"/>
</dbReference>
<dbReference type="GO" id="GO:0005351">
    <property type="term" value="F:carbohydrate:proton symporter activity"/>
    <property type="evidence" value="ECO:0007669"/>
    <property type="project" value="TreeGrafter"/>
</dbReference>
<dbReference type="InterPro" id="IPR050360">
    <property type="entry name" value="MFS_Sugar_Transporters"/>
</dbReference>
<dbReference type="NCBIfam" id="TIGR00879">
    <property type="entry name" value="SP"/>
    <property type="match status" value="1"/>
</dbReference>
<feature type="transmembrane region" description="Helical" evidence="10">
    <location>
        <begin position="149"/>
        <end position="169"/>
    </location>
</feature>
<keyword evidence="13" id="KW-1185">Reference proteome</keyword>
<evidence type="ECO:0000256" key="6">
    <source>
        <dbReference type="ARBA" id="ARBA00023136"/>
    </source>
</evidence>
<dbReference type="InterPro" id="IPR005829">
    <property type="entry name" value="Sugar_transporter_CS"/>
</dbReference>
<feature type="domain" description="Major facilitator superfamily (MFS) profile" evidence="11">
    <location>
        <begin position="15"/>
        <end position="463"/>
    </location>
</feature>
<evidence type="ECO:0000313" key="13">
    <source>
        <dbReference type="Proteomes" id="UP000383932"/>
    </source>
</evidence>
<dbReference type="Pfam" id="PF00083">
    <property type="entry name" value="Sugar_tr"/>
    <property type="match status" value="1"/>
</dbReference>
<feature type="transmembrane region" description="Helical" evidence="10">
    <location>
        <begin position="181"/>
        <end position="202"/>
    </location>
</feature>
<dbReference type="InterPro" id="IPR036259">
    <property type="entry name" value="MFS_trans_sf"/>
</dbReference>
<evidence type="ECO:0000313" key="12">
    <source>
        <dbReference type="EMBL" id="KAB5596284.1"/>
    </source>
</evidence>
<feature type="transmembrane region" description="Helical" evidence="10">
    <location>
        <begin position="409"/>
        <end position="426"/>
    </location>
</feature>
<reference evidence="12 13" key="1">
    <citation type="journal article" date="2019" name="Fungal Biol. Biotechnol.">
        <title>Draft genome sequence of fastidious pathogen Ceratobasidium theobromae, which causes vascular-streak dieback in Theobroma cacao.</title>
        <authorList>
            <person name="Ali S.S."/>
            <person name="Asman A."/>
            <person name="Shao J."/>
            <person name="Firmansyah A.P."/>
            <person name="Susilo A.W."/>
            <person name="Rosmana A."/>
            <person name="McMahon P."/>
            <person name="Junaid M."/>
            <person name="Guest D."/>
            <person name="Kheng T.Y."/>
            <person name="Meinhardt L.W."/>
            <person name="Bailey B.A."/>
        </authorList>
    </citation>
    <scope>NUCLEOTIDE SEQUENCE [LARGE SCALE GENOMIC DNA]</scope>
    <source>
        <strain evidence="12 13">CT2</strain>
    </source>
</reference>
<dbReference type="InterPro" id="IPR003663">
    <property type="entry name" value="Sugar/inositol_transpt"/>
</dbReference>
<sequence length="520" mass="56519">MGYSIDRRDVVSVSLIAFVSLAGFIMGFDTSVISGVKELPAWLERFGYLDESGAYTLRTSDESLVVSILSVGTFFGALTSGIFADNFGRRVGIIGACIVFSAGVAVQVGASDVPVFAVGRAITGYGLGAMVACVPTYQSECSPKAIRGAIVMVSQLTTTIGLLIAAVINQAVLKLSGNKSWRIPIAIQIGFAGLLCLGMLFLPESPRYYIKRGRNEDALRSLSRLRQRSETDPQVVEEFQDMIKNVESSRMHNSSYLDCFKQGTNKTRTRILTGLGFLGVQQLTGINFIFYYGTTFFVRSGIKDPYLISVLTNVVNVAATLPAFMLIERAGRRPLLIWGAFFLAVFQLVIAIAGVTLSVTNITGQRMLVAFVFLYVSAFAVSWGPIAWVLNAEMFPLAVRAKGISMTNACNWAVNFAIGYSVPYLVNEREAGGAGLGARVYFLWGSLSIFCCLYAYFFIPETKGLSLEQVDMLFLNTTPRRSAGYRDQLIASGDVSFPHHSTSETSSDPEKASVKLATSK</sequence>
<feature type="transmembrane region" description="Helical" evidence="10">
    <location>
        <begin position="12"/>
        <end position="33"/>
    </location>
</feature>
<dbReference type="PROSITE" id="PS50850">
    <property type="entry name" value="MFS"/>
    <property type="match status" value="1"/>
</dbReference>
<evidence type="ECO:0000256" key="9">
    <source>
        <dbReference type="SAM" id="MobiDB-lite"/>
    </source>
</evidence>
<accession>A0A5N5QX53</accession>
<dbReference type="InterPro" id="IPR020846">
    <property type="entry name" value="MFS_dom"/>
</dbReference>
<dbReference type="PRINTS" id="PR00171">
    <property type="entry name" value="SUGRTRNSPORT"/>
</dbReference>
<dbReference type="EMBL" id="SSOP01000002">
    <property type="protein sequence ID" value="KAB5596284.1"/>
    <property type="molecule type" value="Genomic_DNA"/>
</dbReference>
<dbReference type="SUPFAM" id="SSF103473">
    <property type="entry name" value="MFS general substrate transporter"/>
    <property type="match status" value="1"/>
</dbReference>
<comment type="similarity">
    <text evidence="2 8">Belongs to the major facilitator superfamily. Sugar transporter (TC 2.A.1.1) family.</text>
</comment>
<keyword evidence="4 10" id="KW-0812">Transmembrane</keyword>
<protein>
    <submittedName>
        <fullName evidence="12">High-affinity glucose transporter SNF3</fullName>
    </submittedName>
</protein>
<evidence type="ECO:0000256" key="4">
    <source>
        <dbReference type="ARBA" id="ARBA00022692"/>
    </source>
</evidence>
<evidence type="ECO:0000256" key="1">
    <source>
        <dbReference type="ARBA" id="ARBA00004141"/>
    </source>
</evidence>
<feature type="region of interest" description="Disordered" evidence="9">
    <location>
        <begin position="498"/>
        <end position="520"/>
    </location>
</feature>
<evidence type="ECO:0000256" key="2">
    <source>
        <dbReference type="ARBA" id="ARBA00010992"/>
    </source>
</evidence>
<evidence type="ECO:0000256" key="10">
    <source>
        <dbReference type="SAM" id="Phobius"/>
    </source>
</evidence>
<feature type="transmembrane region" description="Helical" evidence="10">
    <location>
        <begin position="334"/>
        <end position="355"/>
    </location>
</feature>
<comment type="subcellular location">
    <subcellularLocation>
        <location evidence="1">Membrane</location>
        <topology evidence="1">Multi-pass membrane protein</topology>
    </subcellularLocation>
</comment>
<keyword evidence="12" id="KW-0762">Sugar transport</keyword>
<feature type="transmembrane region" description="Helical" evidence="10">
    <location>
        <begin position="271"/>
        <end position="294"/>
    </location>
</feature>
<evidence type="ECO:0000259" key="11">
    <source>
        <dbReference type="PROSITE" id="PS50850"/>
    </source>
</evidence>
<organism evidence="12 13">
    <name type="scientific">Ceratobasidium theobromae</name>
    <dbReference type="NCBI Taxonomy" id="1582974"/>
    <lineage>
        <taxon>Eukaryota</taxon>
        <taxon>Fungi</taxon>
        <taxon>Dikarya</taxon>
        <taxon>Basidiomycota</taxon>
        <taxon>Agaricomycotina</taxon>
        <taxon>Agaricomycetes</taxon>
        <taxon>Cantharellales</taxon>
        <taxon>Ceratobasidiaceae</taxon>
        <taxon>Ceratobasidium</taxon>
    </lineage>
</organism>
<feature type="transmembrane region" description="Helical" evidence="10">
    <location>
        <begin position="306"/>
        <end position="327"/>
    </location>
</feature>
<dbReference type="InterPro" id="IPR005828">
    <property type="entry name" value="MFS_sugar_transport-like"/>
</dbReference>
<dbReference type="FunFam" id="1.20.1250.20:FF:000078">
    <property type="entry name" value="MFS maltose transporter, putative"/>
    <property type="match status" value="1"/>
</dbReference>
<dbReference type="PANTHER" id="PTHR48022:SF17">
    <property type="entry name" value="HEXOSE TRANSPORTER"/>
    <property type="match status" value="1"/>
</dbReference>
<keyword evidence="6 10" id="KW-0472">Membrane</keyword>
<evidence type="ECO:0000256" key="5">
    <source>
        <dbReference type="ARBA" id="ARBA00022989"/>
    </source>
</evidence>
<dbReference type="PANTHER" id="PTHR48022">
    <property type="entry name" value="PLASTIDIC GLUCOSE TRANSPORTER 4"/>
    <property type="match status" value="1"/>
</dbReference>
<feature type="transmembrane region" description="Helical" evidence="10">
    <location>
        <begin position="91"/>
        <end position="110"/>
    </location>
</feature>
<dbReference type="Proteomes" id="UP000383932">
    <property type="component" value="Unassembled WGS sequence"/>
</dbReference>
<feature type="transmembrane region" description="Helical" evidence="10">
    <location>
        <begin position="64"/>
        <end position="84"/>
    </location>
</feature>
<proteinExistence type="inferred from homology"/>
<feature type="transmembrane region" description="Helical" evidence="10">
    <location>
        <begin position="116"/>
        <end position="137"/>
    </location>
</feature>
<comment type="caution">
    <text evidence="12">The sequence shown here is derived from an EMBL/GenBank/DDBJ whole genome shotgun (WGS) entry which is preliminary data.</text>
</comment>
<evidence type="ECO:0000256" key="8">
    <source>
        <dbReference type="RuleBase" id="RU003346"/>
    </source>
</evidence>
<gene>
    <name evidence="12" type="ORF">CTheo_269</name>
</gene>
<feature type="transmembrane region" description="Helical" evidence="10">
    <location>
        <begin position="367"/>
        <end position="389"/>
    </location>
</feature>